<dbReference type="EMBL" id="JBHFNQ010000213">
    <property type="protein sequence ID" value="MFB2880929.1"/>
    <property type="molecule type" value="Genomic_DNA"/>
</dbReference>
<reference evidence="1 2" key="1">
    <citation type="submission" date="2024-09" db="EMBL/GenBank/DDBJ databases">
        <title>Floridaenema gen nov. (Aerosakkonemataceae, Aerosakkonematales ord. nov., Cyanobacteria) from benthic tropical and subtropical fresh waters, with the description of four new species.</title>
        <authorList>
            <person name="Moretto J.A."/>
            <person name="Berthold D.E."/>
            <person name="Lefler F.W."/>
            <person name="Huang I.-S."/>
            <person name="Laughinghouse H. IV."/>
        </authorList>
    </citation>
    <scope>NUCLEOTIDE SEQUENCE [LARGE SCALE GENOMIC DNA]</scope>
    <source>
        <strain evidence="1 2">BLCC-F46</strain>
    </source>
</reference>
<dbReference type="Proteomes" id="UP001576774">
    <property type="component" value="Unassembled WGS sequence"/>
</dbReference>
<dbReference type="RefSeq" id="WP_413273923.1">
    <property type="nucleotide sequence ID" value="NZ_JBHFNQ010000213.1"/>
</dbReference>
<evidence type="ECO:0000313" key="1">
    <source>
        <dbReference type="EMBL" id="MFB2880929.1"/>
    </source>
</evidence>
<comment type="caution">
    <text evidence="1">The sequence shown here is derived from an EMBL/GenBank/DDBJ whole genome shotgun (WGS) entry which is preliminary data.</text>
</comment>
<protein>
    <submittedName>
        <fullName evidence="1">Uncharacterized protein</fullName>
    </submittedName>
</protein>
<name>A0ABV4XDP5_9CYAN</name>
<organism evidence="1 2">
    <name type="scientific">Floridaenema aerugineum BLCC-F46</name>
    <dbReference type="NCBI Taxonomy" id="3153654"/>
    <lineage>
        <taxon>Bacteria</taxon>
        <taxon>Bacillati</taxon>
        <taxon>Cyanobacteriota</taxon>
        <taxon>Cyanophyceae</taxon>
        <taxon>Oscillatoriophycideae</taxon>
        <taxon>Aerosakkonematales</taxon>
        <taxon>Aerosakkonemataceae</taxon>
        <taxon>Floridanema</taxon>
        <taxon>Floridanema aerugineum</taxon>
    </lineage>
</organism>
<proteinExistence type="predicted"/>
<keyword evidence="2" id="KW-1185">Reference proteome</keyword>
<gene>
    <name evidence="1" type="ORF">ACE1CC_29110</name>
</gene>
<sequence>MTLEELQKQALKLPTSDRWKLLQTLLKSLKRETPPKLKRGNLSRLRGIAKNSEVTDNVDSKENDWWLKVSGSFENDPTFDEAVRLGQEWRKSAE</sequence>
<accession>A0ABV4XDP5</accession>
<evidence type="ECO:0000313" key="2">
    <source>
        <dbReference type="Proteomes" id="UP001576774"/>
    </source>
</evidence>